<organism evidence="2 3">
    <name type="scientific">Gasterosteus aculeatus aculeatus</name>
    <name type="common">three-spined stickleback</name>
    <dbReference type="NCBI Taxonomy" id="481459"/>
    <lineage>
        <taxon>Eukaryota</taxon>
        <taxon>Metazoa</taxon>
        <taxon>Chordata</taxon>
        <taxon>Craniata</taxon>
        <taxon>Vertebrata</taxon>
        <taxon>Euteleostomi</taxon>
        <taxon>Actinopterygii</taxon>
        <taxon>Neopterygii</taxon>
        <taxon>Teleostei</taxon>
        <taxon>Neoteleostei</taxon>
        <taxon>Acanthomorphata</taxon>
        <taxon>Eupercaria</taxon>
        <taxon>Perciformes</taxon>
        <taxon>Cottioidei</taxon>
        <taxon>Gasterosteales</taxon>
        <taxon>Gasterosteidae</taxon>
        <taxon>Gasterosteus</taxon>
    </lineage>
</organism>
<name>A0AAQ4QSB3_GASAC</name>
<reference evidence="2" key="3">
    <citation type="submission" date="2025-09" db="UniProtKB">
        <authorList>
            <consortium name="Ensembl"/>
        </authorList>
    </citation>
    <scope>IDENTIFICATION</scope>
</reference>
<reference evidence="2" key="2">
    <citation type="submission" date="2025-08" db="UniProtKB">
        <authorList>
            <consortium name="Ensembl"/>
        </authorList>
    </citation>
    <scope>IDENTIFICATION</scope>
</reference>
<feature type="compositionally biased region" description="Acidic residues" evidence="1">
    <location>
        <begin position="81"/>
        <end position="91"/>
    </location>
</feature>
<evidence type="ECO:0000313" key="3">
    <source>
        <dbReference type="Proteomes" id="UP000007635"/>
    </source>
</evidence>
<feature type="compositionally biased region" description="Basic and acidic residues" evidence="1">
    <location>
        <begin position="42"/>
        <end position="51"/>
    </location>
</feature>
<feature type="region of interest" description="Disordered" evidence="1">
    <location>
        <begin position="1"/>
        <end position="119"/>
    </location>
</feature>
<accession>A0AAQ4QSB3</accession>
<feature type="compositionally biased region" description="Acidic residues" evidence="1">
    <location>
        <begin position="98"/>
        <end position="114"/>
    </location>
</feature>
<feature type="compositionally biased region" description="Low complexity" evidence="1">
    <location>
        <begin position="224"/>
        <end position="240"/>
    </location>
</feature>
<proteinExistence type="predicted"/>
<dbReference type="AlphaFoldDB" id="A0AAQ4QSB3"/>
<dbReference type="GeneTree" id="ENSGT00940000156399"/>
<evidence type="ECO:0000256" key="1">
    <source>
        <dbReference type="SAM" id="MobiDB-lite"/>
    </source>
</evidence>
<feature type="compositionally biased region" description="Low complexity" evidence="1">
    <location>
        <begin position="8"/>
        <end position="23"/>
    </location>
</feature>
<protein>
    <submittedName>
        <fullName evidence="2">Uncharacterized protein</fullName>
    </submittedName>
</protein>
<dbReference type="Proteomes" id="UP000007635">
    <property type="component" value="Chromosome XIV"/>
</dbReference>
<keyword evidence="3" id="KW-1185">Reference proteome</keyword>
<feature type="region of interest" description="Disordered" evidence="1">
    <location>
        <begin position="218"/>
        <end position="240"/>
    </location>
</feature>
<dbReference type="Ensembl" id="ENSGACT00000087826.1">
    <property type="protein sequence ID" value="ENSGACP00000053378.1"/>
    <property type="gene ID" value="ENSGACG00000029935.1"/>
</dbReference>
<reference evidence="2 3" key="1">
    <citation type="journal article" date="2021" name="G3 (Bethesda)">
        <title>Improved contiguity of the threespine stickleback genome using long-read sequencing.</title>
        <authorList>
            <person name="Nath S."/>
            <person name="Shaw D.E."/>
            <person name="White M.A."/>
        </authorList>
    </citation>
    <scope>NUCLEOTIDE SEQUENCE [LARGE SCALE GENOMIC DNA]</scope>
    <source>
        <strain evidence="2 3">Lake Benthic</strain>
    </source>
</reference>
<evidence type="ECO:0000313" key="2">
    <source>
        <dbReference type="Ensembl" id="ENSGACP00000053378.1"/>
    </source>
</evidence>
<feature type="compositionally biased region" description="Acidic residues" evidence="1">
    <location>
        <begin position="66"/>
        <end position="75"/>
    </location>
</feature>
<sequence length="254" mass="27092">MEQKRYFSCGSESSSSSSGSDTMSEGEGEATPELDVQVPAGDARDSDRESVNEPEEDAEPPGGEVSGDEPEEDAEPPGGEESGDEPEEDAEPPGGEGSGDEPEEDAEESGDEDEKLDHILYPSCTYLRKSSNPELTHGLSPALKFRRQLGEDGGSVRRRSLGGGLTGKYLLLPSGHQPTQTAWLPSPDSSNLLRMRSIQLGKSDPSLTSSLKELSLPRRGSFLTPRSSSPTPTSPCSPCSPLHAFHFWSRVASS</sequence>